<feature type="compositionally biased region" description="Basic residues" evidence="6">
    <location>
        <begin position="646"/>
        <end position="661"/>
    </location>
</feature>
<feature type="transmembrane region" description="Helical" evidence="7">
    <location>
        <begin position="595"/>
        <end position="617"/>
    </location>
</feature>
<dbReference type="SMART" id="SM00849">
    <property type="entry name" value="Lactamase_B"/>
    <property type="match status" value="1"/>
</dbReference>
<evidence type="ECO:0000256" key="3">
    <source>
        <dbReference type="ARBA" id="ARBA00022692"/>
    </source>
</evidence>
<comment type="caution">
    <text evidence="9">The sequence shown here is derived from an EMBL/GenBank/DDBJ whole genome shotgun (WGS) entry which is preliminary data.</text>
</comment>
<evidence type="ECO:0000256" key="1">
    <source>
        <dbReference type="ARBA" id="ARBA00004651"/>
    </source>
</evidence>
<gene>
    <name evidence="9" type="ORF">BKD30_05580</name>
</gene>
<evidence type="ECO:0000256" key="7">
    <source>
        <dbReference type="SAM" id="Phobius"/>
    </source>
</evidence>
<dbReference type="Gene3D" id="3.60.15.10">
    <property type="entry name" value="Ribonuclease Z/Hydroxyacylglutathione hydrolase-like"/>
    <property type="match status" value="1"/>
</dbReference>
<evidence type="ECO:0000313" key="9">
    <source>
        <dbReference type="EMBL" id="OMH26041.1"/>
    </source>
</evidence>
<feature type="compositionally biased region" description="Basic and acidic residues" evidence="6">
    <location>
        <begin position="1"/>
        <end position="13"/>
    </location>
</feature>
<dbReference type="NCBIfam" id="TIGR00360">
    <property type="entry name" value="ComEC_N-term"/>
    <property type="match status" value="1"/>
</dbReference>
<dbReference type="SUPFAM" id="SSF56281">
    <property type="entry name" value="Metallo-hydrolase/oxidoreductase"/>
    <property type="match status" value="1"/>
</dbReference>
<keyword evidence="4 7" id="KW-1133">Transmembrane helix</keyword>
<dbReference type="CDD" id="cd07731">
    <property type="entry name" value="ComA-like_MBL-fold"/>
    <property type="match status" value="1"/>
</dbReference>
<keyword evidence="10" id="KW-1185">Reference proteome</keyword>
<dbReference type="STRING" id="554083.BKD30_05580"/>
<evidence type="ECO:0000256" key="6">
    <source>
        <dbReference type="SAM" id="MobiDB-lite"/>
    </source>
</evidence>
<keyword evidence="5 7" id="KW-0472">Membrane</keyword>
<evidence type="ECO:0000256" key="2">
    <source>
        <dbReference type="ARBA" id="ARBA00022475"/>
    </source>
</evidence>
<feature type="transmembrane region" description="Helical" evidence="7">
    <location>
        <begin position="394"/>
        <end position="411"/>
    </location>
</feature>
<feature type="domain" description="Metallo-beta-lactamase" evidence="8">
    <location>
        <begin position="729"/>
        <end position="928"/>
    </location>
</feature>
<feature type="transmembrane region" description="Helical" evidence="7">
    <location>
        <begin position="107"/>
        <end position="126"/>
    </location>
</feature>
<evidence type="ECO:0000256" key="5">
    <source>
        <dbReference type="ARBA" id="ARBA00023136"/>
    </source>
</evidence>
<feature type="transmembrane region" description="Helical" evidence="7">
    <location>
        <begin position="172"/>
        <end position="191"/>
    </location>
</feature>
<dbReference type="Pfam" id="PF00753">
    <property type="entry name" value="Lactamase_B"/>
    <property type="match status" value="1"/>
</dbReference>
<sequence length="975" mass="100005">MNRRPDPPWRRLAEAASRGPRTGPDTDVDIGPDRGLGTDVDAPSAVVPPTGEAAGHRAPASRSGRDRAAVEVAGVPRRARSRAPRRTPTQDHARAPRPPRPSRDRRWDLRLVAPAATIWACTALAVTVPGLAGWAASAAVLAGVTLLVVASVRRRSGGATLDGDDGTRAAPAPTASLMCAALLLLAAAALTTGRTAHDLQRAGPIGAAITERSSVTADLAVTDEPRSLGRSGEGARQQGLTLVQGTITTATAGGARFSASTPVLVLGDRQWAAVRPGQIVRVAGALAPTDPGSREAAFLRANAPPRTIAAPAAVDDLAARVRSRLRGLSAAQSRDAGQLIPGLVLGDRAPLGEELRAAMRTASLTHLTAVSGTNCTIVLGCVVGIGVLLRMPRWSLVAAALVALTGFVLVVGPDPSVLRAAVMGAVGTVAVVSGRGRVPVAMLCTAAGMLLLIDPYLATALGFALSVVATAALIGLCGPLGNSLTMLLPRAWGVRLPDAVSRVVAAPLAAQAACAPLLVLIQPSISTWGVAANALVSPLVPVVTVAGSSAVLLDAAWSPLAGIPLWLSARCADTIAAVARAVASAPVASVPWPGGLTGMLLLAIVDSLAIGVLLAVARLRARTAGVQVSTRGPLWNRSEPPSRTGRPPRHQRPPRGHRPPRLPRYLRLPRSPRLTRGRWQPARAGARLLVRAGVLIGGVSMVAAGTVAFSVAVPVAPGEWQVAMCDVGQGDGLVLRVGAGTAMLVDSGPPGPAMARCLDRLGVRRLAAVVLTHQHVDHYGGLPDALKGRSVDRVLVSAADRALAPAVAALLRRTSTPVERLQEPARGSIGAVTWSVLWPRTSRPIGEENDNSVVLRIEVAAAGGPPLRVLLTGDLQQDGAAALLGAPGSAAGLRDVDVIKVAHHGSRNGGTAILDAVRAPLALVSVGRDNDYGHPAAGIVDRLRGLGATVWRADLRGAVTVRRTGDRVIATVLPP</sequence>
<dbReference type="InterPro" id="IPR035681">
    <property type="entry name" value="ComA-like_MBL"/>
</dbReference>
<evidence type="ECO:0000313" key="10">
    <source>
        <dbReference type="Proteomes" id="UP000187085"/>
    </source>
</evidence>
<dbReference type="PANTHER" id="PTHR30619:SF1">
    <property type="entry name" value="RECOMBINATION PROTEIN 2"/>
    <property type="match status" value="1"/>
</dbReference>
<organism evidence="9 10">
    <name type="scientific">Tersicoccus phoenicis</name>
    <dbReference type="NCBI Taxonomy" id="554083"/>
    <lineage>
        <taxon>Bacteria</taxon>
        <taxon>Bacillati</taxon>
        <taxon>Actinomycetota</taxon>
        <taxon>Actinomycetes</taxon>
        <taxon>Micrococcales</taxon>
        <taxon>Micrococcaceae</taxon>
        <taxon>Tersicoccus</taxon>
    </lineage>
</organism>
<protein>
    <recommendedName>
        <fullName evidence="8">Metallo-beta-lactamase domain-containing protein</fullName>
    </recommendedName>
</protein>
<dbReference type="Proteomes" id="UP000187085">
    <property type="component" value="Unassembled WGS sequence"/>
</dbReference>
<feature type="region of interest" description="Disordered" evidence="6">
    <location>
        <begin position="631"/>
        <end position="666"/>
    </location>
</feature>
<reference evidence="9 10" key="1">
    <citation type="submission" date="2016-12" db="EMBL/GenBank/DDBJ databases">
        <title>Draft genome of Tersicoccus phoenicis 1P05MA.</title>
        <authorList>
            <person name="Nakajima Y."/>
            <person name="Yoshizawa S."/>
            <person name="Nakamura K."/>
            <person name="Ogura Y."/>
            <person name="Hayashi T."/>
            <person name="Kogure K."/>
        </authorList>
    </citation>
    <scope>NUCLEOTIDE SEQUENCE [LARGE SCALE GENOMIC DNA]</scope>
    <source>
        <strain evidence="9 10">1p05MA</strain>
    </source>
</reference>
<dbReference type="EMBL" id="MRDE01000024">
    <property type="protein sequence ID" value="OMH26041.1"/>
    <property type="molecule type" value="Genomic_DNA"/>
</dbReference>
<dbReference type="PANTHER" id="PTHR30619">
    <property type="entry name" value="DNA INTERNALIZATION/COMPETENCE PROTEIN COMEC/REC2"/>
    <property type="match status" value="1"/>
</dbReference>
<feature type="transmembrane region" description="Helical" evidence="7">
    <location>
        <begin position="527"/>
        <end position="553"/>
    </location>
</feature>
<dbReference type="InterPro" id="IPR036866">
    <property type="entry name" value="RibonucZ/Hydroxyglut_hydro"/>
</dbReference>
<keyword evidence="2" id="KW-1003">Cell membrane</keyword>
<dbReference type="Pfam" id="PF03772">
    <property type="entry name" value="Competence"/>
    <property type="match status" value="1"/>
</dbReference>
<keyword evidence="3 7" id="KW-0812">Transmembrane</keyword>
<feature type="transmembrane region" description="Helical" evidence="7">
    <location>
        <begin position="688"/>
        <end position="713"/>
    </location>
</feature>
<evidence type="ECO:0000256" key="4">
    <source>
        <dbReference type="ARBA" id="ARBA00022989"/>
    </source>
</evidence>
<feature type="transmembrane region" description="Helical" evidence="7">
    <location>
        <begin position="132"/>
        <end position="152"/>
    </location>
</feature>
<dbReference type="InterPro" id="IPR052159">
    <property type="entry name" value="Competence_DNA_uptake"/>
</dbReference>
<feature type="transmembrane region" description="Helical" evidence="7">
    <location>
        <begin position="369"/>
        <end position="389"/>
    </location>
</feature>
<evidence type="ECO:0000259" key="8">
    <source>
        <dbReference type="SMART" id="SM00849"/>
    </source>
</evidence>
<dbReference type="OrthoDB" id="7177610at2"/>
<accession>A0A1R1LET6</accession>
<dbReference type="GO" id="GO:0005886">
    <property type="term" value="C:plasma membrane"/>
    <property type="evidence" value="ECO:0007669"/>
    <property type="project" value="UniProtKB-SubCell"/>
</dbReference>
<feature type="transmembrane region" description="Helical" evidence="7">
    <location>
        <begin position="500"/>
        <end position="521"/>
    </location>
</feature>
<proteinExistence type="predicted"/>
<dbReference type="InterPro" id="IPR001279">
    <property type="entry name" value="Metallo-B-lactamas"/>
</dbReference>
<feature type="region of interest" description="Disordered" evidence="6">
    <location>
        <begin position="1"/>
        <end position="106"/>
    </location>
</feature>
<comment type="subcellular location">
    <subcellularLocation>
        <location evidence="1">Cell membrane</location>
        <topology evidence="1">Multi-pass membrane protein</topology>
    </subcellularLocation>
</comment>
<dbReference type="AlphaFoldDB" id="A0A1R1LET6"/>
<name>A0A1R1LET6_9MICC</name>
<feature type="transmembrane region" description="Helical" evidence="7">
    <location>
        <begin position="440"/>
        <end position="457"/>
    </location>
</feature>
<feature type="transmembrane region" description="Helical" evidence="7">
    <location>
        <begin position="463"/>
        <end position="488"/>
    </location>
</feature>
<dbReference type="InterPro" id="IPR004477">
    <property type="entry name" value="ComEC_N"/>
</dbReference>